<feature type="domain" description="ABC transporter" evidence="8">
    <location>
        <begin position="331"/>
        <end position="570"/>
    </location>
</feature>
<feature type="transmembrane region" description="Helical" evidence="7">
    <location>
        <begin position="281"/>
        <end position="307"/>
    </location>
</feature>
<dbReference type="PANTHER" id="PTHR24221">
    <property type="entry name" value="ATP-BINDING CASSETTE SUB-FAMILY B"/>
    <property type="match status" value="1"/>
</dbReference>
<dbReference type="SUPFAM" id="SSF90123">
    <property type="entry name" value="ABC transporter transmembrane region"/>
    <property type="match status" value="1"/>
</dbReference>
<evidence type="ECO:0000259" key="8">
    <source>
        <dbReference type="PROSITE" id="PS50893"/>
    </source>
</evidence>
<evidence type="ECO:0000256" key="2">
    <source>
        <dbReference type="ARBA" id="ARBA00022692"/>
    </source>
</evidence>
<evidence type="ECO:0000259" key="9">
    <source>
        <dbReference type="PROSITE" id="PS50929"/>
    </source>
</evidence>
<accession>L1NHB2</accession>
<evidence type="ECO:0000256" key="3">
    <source>
        <dbReference type="ARBA" id="ARBA00022741"/>
    </source>
</evidence>
<dbReference type="InterPro" id="IPR003593">
    <property type="entry name" value="AAA+_ATPase"/>
</dbReference>
<evidence type="ECO:0000256" key="4">
    <source>
        <dbReference type="ARBA" id="ARBA00022840"/>
    </source>
</evidence>
<dbReference type="AlphaFoldDB" id="L1NHB2"/>
<evidence type="ECO:0000313" key="10">
    <source>
        <dbReference type="EMBL" id="EKY02597.1"/>
    </source>
</evidence>
<dbReference type="PANTHER" id="PTHR24221:SF397">
    <property type="entry name" value="ABC TRANSPORTER, ATP-BINDING TRANSMEMBRANE PROTEIN"/>
    <property type="match status" value="1"/>
</dbReference>
<dbReference type="GO" id="GO:0005886">
    <property type="term" value="C:plasma membrane"/>
    <property type="evidence" value="ECO:0007669"/>
    <property type="project" value="UniProtKB-SubCell"/>
</dbReference>
<name>L1NHB2_9PORP</name>
<dbReference type="GO" id="GO:0016887">
    <property type="term" value="F:ATP hydrolysis activity"/>
    <property type="evidence" value="ECO:0007669"/>
    <property type="project" value="InterPro"/>
</dbReference>
<organism evidence="10 11">
    <name type="scientific">Porphyromonas catoniae F0037</name>
    <dbReference type="NCBI Taxonomy" id="1127696"/>
    <lineage>
        <taxon>Bacteria</taxon>
        <taxon>Pseudomonadati</taxon>
        <taxon>Bacteroidota</taxon>
        <taxon>Bacteroidia</taxon>
        <taxon>Bacteroidales</taxon>
        <taxon>Porphyromonadaceae</taxon>
        <taxon>Porphyromonas</taxon>
    </lineage>
</organism>
<keyword evidence="3" id="KW-0547">Nucleotide-binding</keyword>
<dbReference type="PROSITE" id="PS50893">
    <property type="entry name" value="ABC_TRANSPORTER_2"/>
    <property type="match status" value="1"/>
</dbReference>
<dbReference type="Pfam" id="PF00664">
    <property type="entry name" value="ABC_membrane"/>
    <property type="match status" value="1"/>
</dbReference>
<comment type="caution">
    <text evidence="10">The sequence shown here is derived from an EMBL/GenBank/DDBJ whole genome shotgun (WGS) entry which is preliminary data.</text>
</comment>
<dbReference type="InterPro" id="IPR017871">
    <property type="entry name" value="ABC_transporter-like_CS"/>
</dbReference>
<protein>
    <submittedName>
        <fullName evidence="10">ABC transporter, ATP-binding protein</fullName>
    </submittedName>
</protein>
<evidence type="ECO:0000256" key="1">
    <source>
        <dbReference type="ARBA" id="ARBA00004651"/>
    </source>
</evidence>
<dbReference type="STRING" id="1127696.HMPREF9134_00332"/>
<sequence>MTFLQHRLALSPSGERDFKRGVLYTTLLNIAFILPITFIFLFLSDYLRPLLGMGEPTYSWTLYAGLAIAFSVILYILSGLQYKSTFEAVYNESANRRIRVAEKLRRLPLAFFGQHDLSDLTSTVMADNTELEHTFSHAVPQLFAAVISVLLIALGLFFYDWRLALSIFWVVPLALVVILFARRLVAQRFIENYQLKRRVTEDIQQGIENIREIKAYNGEEAYLRDLNLSLMALEKEMIRDELSGSVLINTSVALLKLGLVSVIITGITLLETGKVDLMTYLIFLVFGAGVYAPVEEVFNYSILLSYLDVRIKRMREIEEMPTQTGKTDYTLRGYDITFSHVDFSYEEGKQVLRDISFTAKQGEITALVGPSGGGKSTIAKLAARFWDIDNGLITLGGEDISKIDPEALLSHFAIVFQDVVLFNTSVLENIRIGRQSATDEEVREAARLARCEDFITRLPDGYETVIGENGQKLSGGERQRISIARALLKNAPVILLDEATASLDVENETLMQEGISELVKDKTVLIIAHRMRTIRRANQVVVLRDGAVSECGTPDDLLARHGDFASLVERQS</sequence>
<feature type="transmembrane region" description="Helical" evidence="7">
    <location>
        <begin position="142"/>
        <end position="159"/>
    </location>
</feature>
<dbReference type="PATRIC" id="fig|1127696.3.peg.281"/>
<proteinExistence type="predicted"/>
<comment type="subcellular location">
    <subcellularLocation>
        <location evidence="1">Cell membrane</location>
        <topology evidence="1">Multi-pass membrane protein</topology>
    </subcellularLocation>
</comment>
<dbReference type="eggNOG" id="COG1132">
    <property type="taxonomic scope" value="Bacteria"/>
</dbReference>
<dbReference type="SUPFAM" id="SSF52540">
    <property type="entry name" value="P-loop containing nucleoside triphosphate hydrolases"/>
    <property type="match status" value="1"/>
</dbReference>
<dbReference type="GO" id="GO:0034040">
    <property type="term" value="F:ATPase-coupled lipid transmembrane transporter activity"/>
    <property type="evidence" value="ECO:0007669"/>
    <property type="project" value="TreeGrafter"/>
</dbReference>
<dbReference type="InterPro" id="IPR039421">
    <property type="entry name" value="Type_1_exporter"/>
</dbReference>
<keyword evidence="4 10" id="KW-0067">ATP-binding</keyword>
<dbReference type="InterPro" id="IPR036640">
    <property type="entry name" value="ABC1_TM_sf"/>
</dbReference>
<evidence type="ECO:0000313" key="11">
    <source>
        <dbReference type="Proteomes" id="UP000010408"/>
    </source>
</evidence>
<dbReference type="InterPro" id="IPR027417">
    <property type="entry name" value="P-loop_NTPase"/>
</dbReference>
<feature type="transmembrane region" description="Helical" evidence="7">
    <location>
        <begin position="165"/>
        <end position="185"/>
    </location>
</feature>
<keyword evidence="6 7" id="KW-0472">Membrane</keyword>
<dbReference type="CDD" id="cd07346">
    <property type="entry name" value="ABC_6TM_exporters"/>
    <property type="match status" value="1"/>
</dbReference>
<reference evidence="10 11" key="1">
    <citation type="submission" date="2012-05" db="EMBL/GenBank/DDBJ databases">
        <authorList>
            <person name="Weinstock G."/>
            <person name="Sodergren E."/>
            <person name="Lobos E.A."/>
            <person name="Fulton L."/>
            <person name="Fulton R."/>
            <person name="Courtney L."/>
            <person name="Fronick C."/>
            <person name="O'Laughlin M."/>
            <person name="Godfrey J."/>
            <person name="Wilson R.M."/>
            <person name="Miner T."/>
            <person name="Farmer C."/>
            <person name="Delehaunty K."/>
            <person name="Cordes M."/>
            <person name="Minx P."/>
            <person name="Tomlinson C."/>
            <person name="Chen J."/>
            <person name="Wollam A."/>
            <person name="Pepin K.H."/>
            <person name="Bhonagiri V."/>
            <person name="Zhang X."/>
            <person name="Suruliraj S."/>
            <person name="Warren W."/>
            <person name="Mitreva M."/>
            <person name="Mardis E.R."/>
            <person name="Wilson R.K."/>
        </authorList>
    </citation>
    <scope>NUCLEOTIDE SEQUENCE [LARGE SCALE GENOMIC DNA]</scope>
    <source>
        <strain evidence="10 11">F0037</strain>
    </source>
</reference>
<dbReference type="PROSITE" id="PS00211">
    <property type="entry name" value="ABC_TRANSPORTER_1"/>
    <property type="match status" value="1"/>
</dbReference>
<evidence type="ECO:0000256" key="6">
    <source>
        <dbReference type="ARBA" id="ARBA00023136"/>
    </source>
</evidence>
<dbReference type="EMBL" id="AMEQ01000012">
    <property type="protein sequence ID" value="EKY02597.1"/>
    <property type="molecule type" value="Genomic_DNA"/>
</dbReference>
<gene>
    <name evidence="10" type="ORF">HMPREF9134_00332</name>
</gene>
<dbReference type="HOGENOM" id="CLU_000604_84_9_10"/>
<dbReference type="GO" id="GO:0140359">
    <property type="term" value="F:ABC-type transporter activity"/>
    <property type="evidence" value="ECO:0007669"/>
    <property type="project" value="InterPro"/>
</dbReference>
<evidence type="ECO:0000256" key="5">
    <source>
        <dbReference type="ARBA" id="ARBA00022989"/>
    </source>
</evidence>
<dbReference type="InterPro" id="IPR011527">
    <property type="entry name" value="ABC1_TM_dom"/>
</dbReference>
<dbReference type="RefSeq" id="WP_005468481.1">
    <property type="nucleotide sequence ID" value="NZ_KB291042.1"/>
</dbReference>
<keyword evidence="5 7" id="KW-1133">Transmembrane helix</keyword>
<feature type="transmembrane region" description="Helical" evidence="7">
    <location>
        <begin position="246"/>
        <end position="269"/>
    </location>
</feature>
<feature type="transmembrane region" description="Helical" evidence="7">
    <location>
        <begin position="58"/>
        <end position="77"/>
    </location>
</feature>
<feature type="domain" description="ABC transmembrane type-1" evidence="9">
    <location>
        <begin position="21"/>
        <end position="300"/>
    </location>
</feature>
<evidence type="ECO:0000256" key="7">
    <source>
        <dbReference type="SAM" id="Phobius"/>
    </source>
</evidence>
<dbReference type="Gene3D" id="1.20.1560.10">
    <property type="entry name" value="ABC transporter type 1, transmembrane domain"/>
    <property type="match status" value="1"/>
</dbReference>
<dbReference type="Proteomes" id="UP000010408">
    <property type="component" value="Unassembled WGS sequence"/>
</dbReference>
<feature type="transmembrane region" description="Helical" evidence="7">
    <location>
        <begin position="21"/>
        <end position="43"/>
    </location>
</feature>
<dbReference type="InterPro" id="IPR003439">
    <property type="entry name" value="ABC_transporter-like_ATP-bd"/>
</dbReference>
<keyword evidence="2 7" id="KW-0812">Transmembrane</keyword>
<dbReference type="PROSITE" id="PS50929">
    <property type="entry name" value="ABC_TM1F"/>
    <property type="match status" value="1"/>
</dbReference>
<dbReference type="Pfam" id="PF00005">
    <property type="entry name" value="ABC_tran"/>
    <property type="match status" value="1"/>
</dbReference>
<dbReference type="FunFam" id="3.40.50.300:FF:001443">
    <property type="entry name" value="ABC transporter, ATP-binding protein"/>
    <property type="match status" value="1"/>
</dbReference>
<dbReference type="SMART" id="SM00382">
    <property type="entry name" value="AAA"/>
    <property type="match status" value="1"/>
</dbReference>
<dbReference type="Gene3D" id="3.40.50.300">
    <property type="entry name" value="P-loop containing nucleotide triphosphate hydrolases"/>
    <property type="match status" value="1"/>
</dbReference>
<dbReference type="GO" id="GO:0005524">
    <property type="term" value="F:ATP binding"/>
    <property type="evidence" value="ECO:0007669"/>
    <property type="project" value="UniProtKB-KW"/>
</dbReference>